<evidence type="ECO:0000313" key="3">
    <source>
        <dbReference type="Proteomes" id="UP000293465"/>
    </source>
</evidence>
<dbReference type="OrthoDB" id="2451827at2"/>
<evidence type="ECO:0000259" key="1">
    <source>
        <dbReference type="Pfam" id="PF14468"/>
    </source>
</evidence>
<protein>
    <submittedName>
        <fullName evidence="2">DUF4427 domain-containing protein</fullName>
    </submittedName>
</protein>
<gene>
    <name evidence="2" type="ORF">ERW49_18365</name>
</gene>
<dbReference type="Proteomes" id="UP000293465">
    <property type="component" value="Unassembled WGS sequence"/>
</dbReference>
<proteinExistence type="predicted"/>
<evidence type="ECO:0000313" key="2">
    <source>
        <dbReference type="EMBL" id="RYU42133.1"/>
    </source>
</evidence>
<dbReference type="AlphaFoldDB" id="A0A4Q5KAP0"/>
<dbReference type="EMBL" id="SEZJ01000026">
    <property type="protein sequence ID" value="RYU42133.1"/>
    <property type="molecule type" value="Genomic_DNA"/>
</dbReference>
<dbReference type="InterPro" id="IPR025216">
    <property type="entry name" value="DUF4427"/>
</dbReference>
<sequence length="455" mass="52683">MLVTIGVCGLKYNWFGKSVVRTCYCGVRHKFGDKNMTINSIRFDLSNWLIHFFRDIDFESDNSVPYVEHMGWGNVTEDTHYSALFMLRCAIRSGRLWATWSYRNGARTIYGPDPAVCFTEMPIAAFIESGEARHQRGEAMSPFALIFPKNDMFIAGANPVIYGLDDKNYWLPSGQGGRARIIDSNVLPEREQYRYVTYNPTARVPIDWSHEREWRWPYRADYSMVEEEIKEYGLIEEIMDIPGLDFYQERISDIGVVVRNEEQGKRIAHDILVLVDRGDIAKNTFGFILISDELPNGERFVYPEDTQNAISASLIDLTPFFSHNKNELHLLVEEFSTLVMQVESESSPPEDGTYGGCWLWVLDNTSLLVRALIEEHRIIVTESGKYLVNLFEFSDSRSLEQREEMTRKLARLVKNKYGVECGYFSVDNSDDPNELPFYNSDHLDNNLHYNVSWEY</sequence>
<feature type="domain" description="DUF4427" evidence="1">
    <location>
        <begin position="333"/>
        <end position="451"/>
    </location>
</feature>
<comment type="caution">
    <text evidence="2">The sequence shown here is derived from an EMBL/GenBank/DDBJ whole genome shotgun (WGS) entry which is preliminary data.</text>
</comment>
<dbReference type="Pfam" id="PF14468">
    <property type="entry name" value="DUF4427"/>
    <property type="match status" value="1"/>
</dbReference>
<organism evidence="2 3">
    <name type="scientific">Aliivibrio finisterrensis</name>
    <dbReference type="NCBI Taxonomy" id="511998"/>
    <lineage>
        <taxon>Bacteria</taxon>
        <taxon>Pseudomonadati</taxon>
        <taxon>Pseudomonadota</taxon>
        <taxon>Gammaproteobacteria</taxon>
        <taxon>Vibrionales</taxon>
        <taxon>Vibrionaceae</taxon>
        <taxon>Aliivibrio</taxon>
    </lineage>
</organism>
<name>A0A4Q5KAP0_9GAMM</name>
<reference evidence="2 3" key="1">
    <citation type="submission" date="2019-02" db="EMBL/GenBank/DDBJ databases">
        <title>Genome sequences of Aliivibrio finisterrensis strains from farmed Atlantic salmon.</title>
        <authorList>
            <person name="Bowman J.P."/>
        </authorList>
    </citation>
    <scope>NUCLEOTIDE SEQUENCE [LARGE SCALE GENOMIC DNA]</scope>
    <source>
        <strain evidence="2 3">A32</strain>
    </source>
</reference>
<accession>A0A4Q5KAP0</accession>